<gene>
    <name evidence="2" type="ORF">CKO42_12275</name>
</gene>
<feature type="transmembrane region" description="Helical" evidence="1">
    <location>
        <begin position="12"/>
        <end position="32"/>
    </location>
</feature>
<feature type="transmembrane region" description="Helical" evidence="1">
    <location>
        <begin position="44"/>
        <end position="62"/>
    </location>
</feature>
<name>A0A9X0W8W8_9GAMM</name>
<keyword evidence="1" id="KW-1133">Transmembrane helix</keyword>
<accession>A0A9X0W8W8</accession>
<sequence length="196" mass="20919">MPESAADCRPIPFILVFVIAASAILLGVYAVPESFSLGVVDAQAISKAAIYLGATMLMMCYVDAFRSRCLRGFVTIALVLLALGCAIPFFGSERELWGPLQHGAINSLYLLGALLAFLHFSLHTMPSVWRQSLTPGRSNVIGAVLVLGVAWYRDYDPGLGVADNLVDLVVTAVAVLVGALLCTLLMRHRAQGLAQA</sequence>
<feature type="transmembrane region" description="Helical" evidence="1">
    <location>
        <begin position="69"/>
        <end position="91"/>
    </location>
</feature>
<proteinExistence type="predicted"/>
<keyword evidence="1" id="KW-0472">Membrane</keyword>
<comment type="caution">
    <text evidence="2">The sequence shown here is derived from an EMBL/GenBank/DDBJ whole genome shotgun (WGS) entry which is preliminary data.</text>
</comment>
<feature type="transmembrane region" description="Helical" evidence="1">
    <location>
        <begin position="165"/>
        <end position="186"/>
    </location>
</feature>
<reference evidence="2 3" key="1">
    <citation type="journal article" date="2020" name="Microorganisms">
        <title>Osmotic Adaptation and Compatible Solute Biosynthesis of Phototrophic Bacteria as Revealed from Genome Analyses.</title>
        <authorList>
            <person name="Imhoff J.F."/>
            <person name="Rahn T."/>
            <person name="Kunzel S."/>
            <person name="Keller A."/>
            <person name="Neulinger S.C."/>
        </authorList>
    </citation>
    <scope>NUCLEOTIDE SEQUENCE [LARGE SCALE GENOMIC DNA]</scope>
    <source>
        <strain evidence="2 3">DSM 25653</strain>
    </source>
</reference>
<evidence type="ECO:0000256" key="1">
    <source>
        <dbReference type="SAM" id="Phobius"/>
    </source>
</evidence>
<dbReference type="AlphaFoldDB" id="A0A9X0W8W8"/>
<evidence type="ECO:0000313" key="3">
    <source>
        <dbReference type="Proteomes" id="UP001138768"/>
    </source>
</evidence>
<dbReference type="RefSeq" id="WP_200244261.1">
    <property type="nucleotide sequence ID" value="NZ_JAXUFI010000011.1"/>
</dbReference>
<organism evidence="2 3">
    <name type="scientific">Lamprobacter modestohalophilus</name>
    <dbReference type="NCBI Taxonomy" id="1064514"/>
    <lineage>
        <taxon>Bacteria</taxon>
        <taxon>Pseudomonadati</taxon>
        <taxon>Pseudomonadota</taxon>
        <taxon>Gammaproteobacteria</taxon>
        <taxon>Chromatiales</taxon>
        <taxon>Chromatiaceae</taxon>
        <taxon>Lamprobacter</taxon>
    </lineage>
</organism>
<dbReference type="Proteomes" id="UP001138768">
    <property type="component" value="Unassembled WGS sequence"/>
</dbReference>
<dbReference type="EMBL" id="NRRY01000018">
    <property type="protein sequence ID" value="MBK1619197.1"/>
    <property type="molecule type" value="Genomic_DNA"/>
</dbReference>
<keyword evidence="1" id="KW-0812">Transmembrane</keyword>
<keyword evidence="3" id="KW-1185">Reference proteome</keyword>
<feature type="transmembrane region" description="Helical" evidence="1">
    <location>
        <begin position="103"/>
        <end position="122"/>
    </location>
</feature>
<evidence type="ECO:0000313" key="2">
    <source>
        <dbReference type="EMBL" id="MBK1619197.1"/>
    </source>
</evidence>
<feature type="transmembrane region" description="Helical" evidence="1">
    <location>
        <begin position="134"/>
        <end position="153"/>
    </location>
</feature>
<protein>
    <submittedName>
        <fullName evidence="2">Uncharacterized protein</fullName>
    </submittedName>
</protein>